<dbReference type="KEGG" id="jre:118349719"/>
<evidence type="ECO:0000256" key="1">
    <source>
        <dbReference type="SAM" id="MobiDB-lite"/>
    </source>
</evidence>
<organism evidence="2 3">
    <name type="scientific">Juglans regia</name>
    <name type="common">English walnut</name>
    <dbReference type="NCBI Taxonomy" id="51240"/>
    <lineage>
        <taxon>Eukaryota</taxon>
        <taxon>Viridiplantae</taxon>
        <taxon>Streptophyta</taxon>
        <taxon>Embryophyta</taxon>
        <taxon>Tracheophyta</taxon>
        <taxon>Spermatophyta</taxon>
        <taxon>Magnoliopsida</taxon>
        <taxon>eudicotyledons</taxon>
        <taxon>Gunneridae</taxon>
        <taxon>Pentapetalae</taxon>
        <taxon>rosids</taxon>
        <taxon>fabids</taxon>
        <taxon>Fagales</taxon>
        <taxon>Juglandaceae</taxon>
        <taxon>Juglans</taxon>
    </lineage>
</organism>
<dbReference type="FunCoup" id="A0A6P9EQT4">
    <property type="interactions" value="34"/>
</dbReference>
<name>A0A6P9EQT4_JUGRE</name>
<protein>
    <submittedName>
        <fullName evidence="3">Uncharacterized protein LOC118349719</fullName>
    </submittedName>
</protein>
<evidence type="ECO:0000313" key="2">
    <source>
        <dbReference type="Proteomes" id="UP000235220"/>
    </source>
</evidence>
<feature type="region of interest" description="Disordered" evidence="1">
    <location>
        <begin position="37"/>
        <end position="57"/>
    </location>
</feature>
<dbReference type="PANTHER" id="PTHR35317:SF32">
    <property type="entry name" value="DUF4219 DOMAIN-CONTAINING PROTEIN"/>
    <property type="match status" value="1"/>
</dbReference>
<gene>
    <name evidence="3" type="primary">LOC118349719</name>
</gene>
<dbReference type="InParanoid" id="A0A6P9EQT4"/>
<dbReference type="OrthoDB" id="1633296at2759"/>
<dbReference type="PANTHER" id="PTHR35317">
    <property type="entry name" value="OS04G0629600 PROTEIN"/>
    <property type="match status" value="1"/>
</dbReference>
<dbReference type="AlphaFoldDB" id="A0A6P9EQT4"/>
<evidence type="ECO:0000313" key="3">
    <source>
        <dbReference type="RefSeq" id="XP_035551160.1"/>
    </source>
</evidence>
<keyword evidence="2" id="KW-1185">Reference proteome</keyword>
<dbReference type="GeneID" id="118349719"/>
<sequence length="239" mass="26678">MGSPVMWREYGGRWWHDGGAGAQRPCGLKPCVEAQRRARGAENGGMRSPAGGEKNGRRILSASSISSQLSTIETLTGNNYVRWKRDVEIALGLLGLDFVLEDQPSKPTDKSTAEYVAEYQEWDRANRLCLKIIKRSISDSIMGAIPDSDNAKQFLGAIGQRFVESDKVETGDLMDRMMSMKYDGSSGVREYIMKMIHISSKLEALKIPIAEPFLVYHVLNSLPSQFNQLKVAYNAQRDK</sequence>
<dbReference type="RefSeq" id="XP_035551160.1">
    <property type="nucleotide sequence ID" value="XM_035695267.1"/>
</dbReference>
<accession>A0A6P9EQT4</accession>
<dbReference type="Pfam" id="PF14223">
    <property type="entry name" value="Retrotran_gag_2"/>
    <property type="match status" value="1"/>
</dbReference>
<dbReference type="Proteomes" id="UP000235220">
    <property type="component" value="Chromosome 10"/>
</dbReference>
<proteinExistence type="predicted"/>
<reference evidence="3" key="1">
    <citation type="submission" date="2025-08" db="UniProtKB">
        <authorList>
            <consortium name="RefSeq"/>
        </authorList>
    </citation>
    <scope>IDENTIFICATION</scope>
    <source>
        <tissue evidence="3">Leaves</tissue>
    </source>
</reference>